<evidence type="ECO:0000256" key="2">
    <source>
        <dbReference type="ARBA" id="ARBA00022490"/>
    </source>
</evidence>
<keyword evidence="3" id="KW-0479">Metal-binding</keyword>
<accession>A0A0C2MEX9</accession>
<dbReference type="GO" id="GO:0003779">
    <property type="term" value="F:actin binding"/>
    <property type="evidence" value="ECO:0007669"/>
    <property type="project" value="TreeGrafter"/>
</dbReference>
<comment type="subcellular location">
    <subcellularLocation>
        <location evidence="1">Cytoplasm</location>
    </subcellularLocation>
</comment>
<feature type="compositionally biased region" description="Acidic residues" evidence="4">
    <location>
        <begin position="384"/>
        <end position="398"/>
    </location>
</feature>
<feature type="region of interest" description="Disordered" evidence="4">
    <location>
        <begin position="384"/>
        <end position="426"/>
    </location>
</feature>
<dbReference type="GO" id="GO:0051371">
    <property type="term" value="F:muscle alpha-actinin binding"/>
    <property type="evidence" value="ECO:0007669"/>
    <property type="project" value="TreeGrafter"/>
</dbReference>
<reference evidence="6 7" key="1">
    <citation type="journal article" date="2014" name="Genome Biol. Evol.">
        <title>The genome of the myxosporean Thelohanellus kitauei shows adaptations to nutrient acquisition within its fish host.</title>
        <authorList>
            <person name="Yang Y."/>
            <person name="Xiong J."/>
            <person name="Zhou Z."/>
            <person name="Huo F."/>
            <person name="Miao W."/>
            <person name="Ran C."/>
            <person name="Liu Y."/>
            <person name="Zhang J."/>
            <person name="Feng J."/>
            <person name="Wang M."/>
            <person name="Wang M."/>
            <person name="Wang L."/>
            <person name="Yao B."/>
        </authorList>
    </citation>
    <scope>NUCLEOTIDE SEQUENCE [LARGE SCALE GENOMIC DNA]</scope>
    <source>
        <strain evidence="6">Wuqing</strain>
    </source>
</reference>
<dbReference type="GO" id="GO:0061061">
    <property type="term" value="P:muscle structure development"/>
    <property type="evidence" value="ECO:0007669"/>
    <property type="project" value="TreeGrafter"/>
</dbReference>
<organism evidence="6 7">
    <name type="scientific">Thelohanellus kitauei</name>
    <name type="common">Myxosporean</name>
    <dbReference type="NCBI Taxonomy" id="669202"/>
    <lineage>
        <taxon>Eukaryota</taxon>
        <taxon>Metazoa</taxon>
        <taxon>Cnidaria</taxon>
        <taxon>Myxozoa</taxon>
        <taxon>Myxosporea</taxon>
        <taxon>Bivalvulida</taxon>
        <taxon>Platysporina</taxon>
        <taxon>Myxobolidae</taxon>
        <taxon>Thelohanellus</taxon>
    </lineage>
</organism>
<keyword evidence="2" id="KW-0963">Cytoplasm</keyword>
<dbReference type="Proteomes" id="UP000031668">
    <property type="component" value="Unassembled WGS sequence"/>
</dbReference>
<dbReference type="PANTHER" id="PTHR24214">
    <property type="entry name" value="PDZ AND LIM DOMAIN PROTEIN ZASP"/>
    <property type="match status" value="1"/>
</dbReference>
<keyword evidence="3" id="KW-0862">Zinc</keyword>
<protein>
    <submittedName>
        <fullName evidence="6">PDZ and LIM domain protein 5</fullName>
    </submittedName>
</protein>
<dbReference type="InterPro" id="IPR001478">
    <property type="entry name" value="PDZ"/>
</dbReference>
<feature type="compositionally biased region" description="Acidic residues" evidence="4">
    <location>
        <begin position="471"/>
        <end position="486"/>
    </location>
</feature>
<dbReference type="PROSITE" id="PS50106">
    <property type="entry name" value="PDZ"/>
    <property type="match status" value="1"/>
</dbReference>
<feature type="domain" description="PDZ" evidence="5">
    <location>
        <begin position="5"/>
        <end position="75"/>
    </location>
</feature>
<dbReference type="GO" id="GO:0001725">
    <property type="term" value="C:stress fiber"/>
    <property type="evidence" value="ECO:0007669"/>
    <property type="project" value="TreeGrafter"/>
</dbReference>
<dbReference type="SMART" id="SM00228">
    <property type="entry name" value="PDZ"/>
    <property type="match status" value="1"/>
</dbReference>
<evidence type="ECO:0000313" key="6">
    <source>
        <dbReference type="EMBL" id="KII65671.1"/>
    </source>
</evidence>
<evidence type="ECO:0000313" key="7">
    <source>
        <dbReference type="Proteomes" id="UP000031668"/>
    </source>
</evidence>
<feature type="compositionally biased region" description="Basic and acidic residues" evidence="4">
    <location>
        <begin position="313"/>
        <end position="322"/>
    </location>
</feature>
<sequence length="534" mass="58886">MSDGVYTIQIEGKCPYGFRIRGGADFGQRITIIKLVTGSKAEKAGLQIGDEILKINDVELSGVYHSVVTNLVNGTFDLNASVSSSGSKSEDSKSSKDLKIHDSVEMSDTVLETKHVQAETPVETSHTYPEGESEYDKQIVIRESECSTEQPLLVVGESVYQEKGVEQSYPSLERENEQVETCQTCSEIDPEYENGLVVCECECSTEPESENCVVVCESECSKEQKLLASVECANQEEITEQSETLVETCKTCPETEQECENQVFAQESECSTEQPLTVSVESDYQEKTVESSHPVLGTEDERFDESQTSPEIELEREGGGRVDCEVESSTESECESRFVACGVECSLEPESENGLDACEVECSLEPESENGLVVCEFEGSSEQELIESVESVDQEEITEQSPSARETENEQSETPDETCQTCPETEQEYENQLVVQESKCSTDQPLLESFENVDQEKLVENSPPVLGTDNEQVDESQASDEIEQEGENGLVVCESEYSVDGPQTSSIESVEQEDKDEVIQVGCRSEQETTPAMS</sequence>
<keyword evidence="7" id="KW-1185">Reference proteome</keyword>
<evidence type="ECO:0000256" key="4">
    <source>
        <dbReference type="SAM" id="MobiDB-lite"/>
    </source>
</evidence>
<dbReference type="OrthoDB" id="10041077at2759"/>
<comment type="caution">
    <text evidence="6">The sequence shown here is derived from an EMBL/GenBank/DDBJ whole genome shotgun (WGS) entry which is preliminary data.</text>
</comment>
<name>A0A0C2MEX9_THEKT</name>
<evidence type="ECO:0000256" key="1">
    <source>
        <dbReference type="ARBA" id="ARBA00004496"/>
    </source>
</evidence>
<feature type="region of interest" description="Disordered" evidence="4">
    <location>
        <begin position="299"/>
        <end position="322"/>
    </location>
</feature>
<dbReference type="Gene3D" id="2.30.42.10">
    <property type="match status" value="1"/>
</dbReference>
<keyword evidence="3" id="KW-0440">LIM domain</keyword>
<gene>
    <name evidence="6" type="ORF">RF11_16080</name>
</gene>
<dbReference type="InterPro" id="IPR050604">
    <property type="entry name" value="PDZ-LIM_domain"/>
</dbReference>
<dbReference type="PANTHER" id="PTHR24214:SF38">
    <property type="entry name" value="PDZ AND LIM DOMAIN PROTEIN ZASP-RELATED"/>
    <property type="match status" value="1"/>
</dbReference>
<dbReference type="GO" id="GO:0005912">
    <property type="term" value="C:adherens junction"/>
    <property type="evidence" value="ECO:0007669"/>
    <property type="project" value="TreeGrafter"/>
</dbReference>
<feature type="region of interest" description="Disordered" evidence="4">
    <location>
        <begin position="448"/>
        <end position="486"/>
    </location>
</feature>
<dbReference type="GO" id="GO:0030036">
    <property type="term" value="P:actin cytoskeleton organization"/>
    <property type="evidence" value="ECO:0007669"/>
    <property type="project" value="TreeGrafter"/>
</dbReference>
<dbReference type="Pfam" id="PF00595">
    <property type="entry name" value="PDZ"/>
    <property type="match status" value="1"/>
</dbReference>
<evidence type="ECO:0000259" key="5">
    <source>
        <dbReference type="PROSITE" id="PS50106"/>
    </source>
</evidence>
<dbReference type="GO" id="GO:0030018">
    <property type="term" value="C:Z disc"/>
    <property type="evidence" value="ECO:0007669"/>
    <property type="project" value="TreeGrafter"/>
</dbReference>
<evidence type="ECO:0000256" key="3">
    <source>
        <dbReference type="ARBA" id="ARBA00023038"/>
    </source>
</evidence>
<proteinExistence type="predicted"/>
<dbReference type="EMBL" id="JWZT01003741">
    <property type="protein sequence ID" value="KII65671.1"/>
    <property type="molecule type" value="Genomic_DNA"/>
</dbReference>
<dbReference type="InterPro" id="IPR036034">
    <property type="entry name" value="PDZ_sf"/>
</dbReference>
<dbReference type="SUPFAM" id="SSF50156">
    <property type="entry name" value="PDZ domain-like"/>
    <property type="match status" value="1"/>
</dbReference>
<dbReference type="GO" id="GO:0031941">
    <property type="term" value="C:filamentous actin"/>
    <property type="evidence" value="ECO:0007669"/>
    <property type="project" value="TreeGrafter"/>
</dbReference>
<dbReference type="AlphaFoldDB" id="A0A0C2MEX9"/>